<protein>
    <recommendedName>
        <fullName evidence="4">F-box domain-containing protein</fullName>
    </recommendedName>
</protein>
<feature type="coiled-coil region" evidence="1">
    <location>
        <begin position="38"/>
        <end position="65"/>
    </location>
</feature>
<dbReference type="PANTHER" id="PTHR16134">
    <property type="entry name" value="F-BOX/TPR REPEAT PROTEIN POF3"/>
    <property type="match status" value="1"/>
</dbReference>
<name>A0AAD7BJF5_9AGAR</name>
<organism evidence="2 3">
    <name type="scientific">Roridomyces roridus</name>
    <dbReference type="NCBI Taxonomy" id="1738132"/>
    <lineage>
        <taxon>Eukaryota</taxon>
        <taxon>Fungi</taxon>
        <taxon>Dikarya</taxon>
        <taxon>Basidiomycota</taxon>
        <taxon>Agaricomycotina</taxon>
        <taxon>Agaricomycetes</taxon>
        <taxon>Agaricomycetidae</taxon>
        <taxon>Agaricales</taxon>
        <taxon>Marasmiineae</taxon>
        <taxon>Mycenaceae</taxon>
        <taxon>Roridomyces</taxon>
    </lineage>
</organism>
<dbReference type="Proteomes" id="UP001221142">
    <property type="component" value="Unassembled WGS sequence"/>
</dbReference>
<reference evidence="2" key="1">
    <citation type="submission" date="2023-03" db="EMBL/GenBank/DDBJ databases">
        <title>Massive genome expansion in bonnet fungi (Mycena s.s.) driven by repeated elements and novel gene families across ecological guilds.</title>
        <authorList>
            <consortium name="Lawrence Berkeley National Laboratory"/>
            <person name="Harder C.B."/>
            <person name="Miyauchi S."/>
            <person name="Viragh M."/>
            <person name="Kuo A."/>
            <person name="Thoen E."/>
            <person name="Andreopoulos B."/>
            <person name="Lu D."/>
            <person name="Skrede I."/>
            <person name="Drula E."/>
            <person name="Henrissat B."/>
            <person name="Morin E."/>
            <person name="Kohler A."/>
            <person name="Barry K."/>
            <person name="LaButti K."/>
            <person name="Morin E."/>
            <person name="Salamov A."/>
            <person name="Lipzen A."/>
            <person name="Mereny Z."/>
            <person name="Hegedus B."/>
            <person name="Baldrian P."/>
            <person name="Stursova M."/>
            <person name="Weitz H."/>
            <person name="Taylor A."/>
            <person name="Grigoriev I.V."/>
            <person name="Nagy L.G."/>
            <person name="Martin F."/>
            <person name="Kauserud H."/>
        </authorList>
    </citation>
    <scope>NUCLEOTIDE SEQUENCE</scope>
    <source>
        <strain evidence="2">9284</strain>
    </source>
</reference>
<dbReference type="AlphaFoldDB" id="A0AAD7BJF5"/>
<keyword evidence="3" id="KW-1185">Reference proteome</keyword>
<dbReference type="SUPFAM" id="SSF52047">
    <property type="entry name" value="RNI-like"/>
    <property type="match status" value="1"/>
</dbReference>
<keyword evidence="1" id="KW-0175">Coiled coil</keyword>
<gene>
    <name evidence="2" type="ORF">FB45DRAFT_838530</name>
</gene>
<accession>A0AAD7BJF5</accession>
<evidence type="ECO:0000313" key="3">
    <source>
        <dbReference type="Proteomes" id="UP001221142"/>
    </source>
</evidence>
<evidence type="ECO:0000256" key="1">
    <source>
        <dbReference type="SAM" id="Coils"/>
    </source>
</evidence>
<comment type="caution">
    <text evidence="2">The sequence shown here is derived from an EMBL/GenBank/DDBJ whole genome shotgun (WGS) entry which is preliminary data.</text>
</comment>
<evidence type="ECO:0000313" key="2">
    <source>
        <dbReference type="EMBL" id="KAJ7622431.1"/>
    </source>
</evidence>
<dbReference type="PANTHER" id="PTHR16134:SF119">
    <property type="entry name" value="AT02038P-RELATED"/>
    <property type="match status" value="1"/>
</dbReference>
<dbReference type="InterPro" id="IPR032675">
    <property type="entry name" value="LRR_dom_sf"/>
</dbReference>
<sequence>MNMERQSPFKISLYTNDVLSDAECGRVRDFLAGPQVEAEVLTQEIIRLQAQLDDLTATRNQLNEFIHSHLALVSPVRRLPDDILREIFIASLPSKGNATLRASDTPILLCHVTRRWRNLALSTPRLWATLHIIGLPVMQDNTRVDRMNDAANAWLSRSGALPLSISFVQGRPFFRRVDSNAMELHRSACKTFLDTLIKFAPRWGSVRFSIAQEFDITPLAEVAPEDVKMLRSAAIDRWDDGIPFLGAHGLRALSLQVAELPASLPIHWESLCHLTLVSAQNDQMPAFNLVLPALRQCSRLENLSVDFHFTMDPQPHPPCDLPHLRQLSVGGTAWGLVCCVNAPQLRILSCVLHRVPSLETPNPLVRLASRSNHLECLRLELTAISGDTLMAVLRAVPTLRELTLRGEPRTPGALRQRDGRLVSMLTPNPTSTTICPQLQRLKLLSVHAFSDEDLLAFVLARTHPNIDAAPDHITHLKEIAVQFDRRSQVDILPTLDLQIAAGLKVSLLYQQPQHNLEVYLDSRSNDSSYVWDPSAHEWDMPDVNGLYGHA</sequence>
<proteinExistence type="predicted"/>
<evidence type="ECO:0008006" key="4">
    <source>
        <dbReference type="Google" id="ProtNLM"/>
    </source>
</evidence>
<dbReference type="Gene3D" id="3.80.10.10">
    <property type="entry name" value="Ribonuclease Inhibitor"/>
    <property type="match status" value="1"/>
</dbReference>
<dbReference type="EMBL" id="JARKIF010000015">
    <property type="protein sequence ID" value="KAJ7622431.1"/>
    <property type="molecule type" value="Genomic_DNA"/>
</dbReference>